<evidence type="ECO:0000256" key="4">
    <source>
        <dbReference type="ARBA" id="ARBA00023235"/>
    </source>
</evidence>
<dbReference type="EMBL" id="CAKMMF010000024">
    <property type="protein sequence ID" value="CAH1215268.1"/>
    <property type="molecule type" value="Genomic_DNA"/>
</dbReference>
<dbReference type="InterPro" id="IPR011858">
    <property type="entry name" value="His6/HISN3"/>
</dbReference>
<gene>
    <name evidence="7" type="primary">hisF_1</name>
    <name evidence="7" type="ORF">PAECIP111893_03907</name>
</gene>
<dbReference type="SUPFAM" id="SSF51366">
    <property type="entry name" value="Ribulose-phoshate binding barrel"/>
    <property type="match status" value="1"/>
</dbReference>
<comment type="similarity">
    <text evidence="1 6">Belongs to the HisA/HisF family.</text>
</comment>
<keyword evidence="3 6" id="KW-0368">Histidine biosynthesis</keyword>
<evidence type="ECO:0000256" key="2">
    <source>
        <dbReference type="ARBA" id="ARBA00022605"/>
    </source>
</evidence>
<dbReference type="EC" id="4.3.2.10" evidence="7"/>
<name>A0ABM9CKH7_9BACL</name>
<dbReference type="InterPro" id="IPR011060">
    <property type="entry name" value="RibuloseP-bd_barrel"/>
</dbReference>
<dbReference type="RefSeq" id="WP_236344261.1">
    <property type="nucleotide sequence ID" value="NZ_CAKMMF010000024.1"/>
</dbReference>
<comment type="caution">
    <text evidence="7">The sequence shown here is derived from an EMBL/GenBank/DDBJ whole genome shotgun (WGS) entry which is preliminary data.</text>
</comment>
<dbReference type="CDD" id="cd04723">
    <property type="entry name" value="HisA_HisF"/>
    <property type="match status" value="1"/>
</dbReference>
<dbReference type="InterPro" id="IPR044524">
    <property type="entry name" value="Isoase_HisA-like"/>
</dbReference>
<evidence type="ECO:0000256" key="6">
    <source>
        <dbReference type="RuleBase" id="RU003657"/>
    </source>
</evidence>
<dbReference type="GO" id="GO:0016829">
    <property type="term" value="F:lyase activity"/>
    <property type="evidence" value="ECO:0007669"/>
    <property type="project" value="UniProtKB-KW"/>
</dbReference>
<dbReference type="Pfam" id="PF00977">
    <property type="entry name" value="His_biosynth"/>
    <property type="match status" value="1"/>
</dbReference>
<keyword evidence="7" id="KW-0456">Lyase</keyword>
<keyword evidence="8" id="KW-1185">Reference proteome</keyword>
<dbReference type="Gene3D" id="3.20.20.70">
    <property type="entry name" value="Aldolase class I"/>
    <property type="match status" value="1"/>
</dbReference>
<dbReference type="PANTHER" id="PTHR43090">
    <property type="entry name" value="1-(5-PHOSPHORIBOSYL)-5-[(5-PHOSPHORIBOSYLAMINO)METHYLIDENEAMINO] IMIDAZOLE-4-CARBOXAMIDE ISOMERASE"/>
    <property type="match status" value="1"/>
</dbReference>
<accession>A0ABM9CKH7</accession>
<comment type="pathway">
    <text evidence="5">Amino-acid biosynthesis.</text>
</comment>
<evidence type="ECO:0000313" key="7">
    <source>
        <dbReference type="EMBL" id="CAH1215268.1"/>
    </source>
</evidence>
<dbReference type="PANTHER" id="PTHR43090:SF2">
    <property type="entry name" value="1-(5-PHOSPHORIBOSYL)-5-[(5-PHOSPHORIBOSYLAMINO)METHYLIDENEAMINO] IMIDAZOLE-4-CARBOXAMIDE ISOMERASE"/>
    <property type="match status" value="1"/>
</dbReference>
<evidence type="ECO:0000256" key="1">
    <source>
        <dbReference type="ARBA" id="ARBA00009667"/>
    </source>
</evidence>
<reference evidence="7" key="1">
    <citation type="submission" date="2022-01" db="EMBL/GenBank/DDBJ databases">
        <authorList>
            <person name="Criscuolo A."/>
        </authorList>
    </citation>
    <scope>NUCLEOTIDE SEQUENCE</scope>
    <source>
        <strain evidence="7">CIP111893</strain>
    </source>
</reference>
<evidence type="ECO:0000256" key="3">
    <source>
        <dbReference type="ARBA" id="ARBA00023102"/>
    </source>
</evidence>
<protein>
    <submittedName>
        <fullName evidence="7">Imidazole glycerol phosphate synthase subunit HisF</fullName>
        <ecNumber evidence="7">4.3.2.10</ecNumber>
    </submittedName>
</protein>
<proteinExistence type="inferred from homology"/>
<dbReference type="NCBIfam" id="TIGR02129">
    <property type="entry name" value="hisA_euk"/>
    <property type="match status" value="1"/>
</dbReference>
<dbReference type="InterPro" id="IPR013785">
    <property type="entry name" value="Aldolase_TIM"/>
</dbReference>
<dbReference type="Proteomes" id="UP000838686">
    <property type="component" value="Unassembled WGS sequence"/>
</dbReference>
<dbReference type="InterPro" id="IPR006062">
    <property type="entry name" value="His_biosynth"/>
</dbReference>
<evidence type="ECO:0000313" key="8">
    <source>
        <dbReference type="Proteomes" id="UP000838686"/>
    </source>
</evidence>
<organism evidence="7 8">
    <name type="scientific">Paenibacillus plantiphilus</name>
    <dbReference type="NCBI Taxonomy" id="2905650"/>
    <lineage>
        <taxon>Bacteria</taxon>
        <taxon>Bacillati</taxon>
        <taxon>Bacillota</taxon>
        <taxon>Bacilli</taxon>
        <taxon>Bacillales</taxon>
        <taxon>Paenibacillaceae</taxon>
        <taxon>Paenibacillus</taxon>
    </lineage>
</organism>
<evidence type="ECO:0000256" key="5">
    <source>
        <dbReference type="ARBA" id="ARBA00029440"/>
    </source>
</evidence>
<keyword evidence="4" id="KW-0413">Isomerase</keyword>
<sequence length="253" mass="27910">MKFRPCIDLHNGKVKQIVGETLDANPQHVVENFVSEHDPAYYAAMFKQDGLTGGHVIMLGGGNEEAALAALREYPDGLQIGGGIHAENASRYLEAGASQVIVTSYIFRDGKLDMDNLRRIVSEVGKDRLVIDLSCKQRDGKWFVVTNQWRTFSDCEVNAVHLRELESYCSEFLVHAVDVEGKRTGILESLVEQLAEWVTIPTTYAGGARSLADLELFQRLTEGKLDITIGSALDIFGGNLPYEAVVAYCNGKK</sequence>
<keyword evidence="2 6" id="KW-0028">Amino-acid biosynthesis</keyword>